<comment type="caution">
    <text evidence="8">The sequence shown here is derived from an EMBL/GenBank/DDBJ whole genome shotgun (WGS) entry which is preliminary data.</text>
</comment>
<evidence type="ECO:0000259" key="7">
    <source>
        <dbReference type="PROSITE" id="PS50949"/>
    </source>
</evidence>
<evidence type="ECO:0000313" key="8">
    <source>
        <dbReference type="EMBL" id="MDC7718137.1"/>
    </source>
</evidence>
<dbReference type="InterPro" id="IPR000524">
    <property type="entry name" value="Tscrpt_reg_HTH_GntR"/>
</dbReference>
<keyword evidence="9" id="KW-1185">Reference proteome</keyword>
<dbReference type="Gene3D" id="1.10.10.10">
    <property type="entry name" value="Winged helix-like DNA-binding domain superfamily/Winged helix DNA-binding domain"/>
    <property type="match status" value="1"/>
</dbReference>
<keyword evidence="6" id="KW-0804">Transcription</keyword>
<organism evidence="8 9">
    <name type="scientific">Vogesella aquatica</name>
    <dbReference type="NCBI Taxonomy" id="2984206"/>
    <lineage>
        <taxon>Bacteria</taxon>
        <taxon>Pseudomonadati</taxon>
        <taxon>Pseudomonadota</taxon>
        <taxon>Betaproteobacteria</taxon>
        <taxon>Neisseriales</taxon>
        <taxon>Chromobacteriaceae</taxon>
        <taxon>Vogesella</taxon>
    </lineage>
</organism>
<dbReference type="InterPro" id="IPR036390">
    <property type="entry name" value="WH_DNA-bd_sf"/>
</dbReference>
<dbReference type="CDD" id="cd00609">
    <property type="entry name" value="AAT_like"/>
    <property type="match status" value="1"/>
</dbReference>
<sequence length="463" mass="51517">MNRYQSFLDPSQRTKVEQLVRGIQQAIREGRLTPGSKLPSIRAIAKDIGASPFTVSEAYDRLVQEGWLLSRAGSGFYAQRKQQSPSQAVRKQLSDLPLDGDWLLSGIYQGEQQGILAGCGWLPASWYDDQAQVRALRKIAREQVTGMTYGHPQGLLLLREFLAEKLGLQGISCHAEEILLTQGATHALDIVCSTLRLDGSAVLIDNPGYCNLLSALRFRGCQLLPVNWTPNGPDLQLLEQLMQQHRPRVFFTNPWLHNPTGASYAPHIAHGVLRLAQQYDVLLVEDNVSADLLAQAGPSLAAMDGLRQVMHIGSFSKALSPALRVGYLLAPARWQAALTRAKMLAALTSSTHTERLAYELASDSKYKKQNSRLIERIAQSTSKAVAHFEQLGWQVFQPNSKSMFIWARPPQGVSIDQESARQQQIYLAPGDLFSSDGSGTPYYRFNAAYLDNSRFWQWLTAQQ</sequence>
<evidence type="ECO:0000256" key="2">
    <source>
        <dbReference type="ARBA" id="ARBA00021531"/>
    </source>
</evidence>
<dbReference type="SUPFAM" id="SSF53383">
    <property type="entry name" value="PLP-dependent transferases"/>
    <property type="match status" value="1"/>
</dbReference>
<dbReference type="PANTHER" id="PTHR46577:SF2">
    <property type="entry name" value="TRANSCRIPTIONAL REGULATORY PROTEIN"/>
    <property type="match status" value="1"/>
</dbReference>
<dbReference type="SMART" id="SM00345">
    <property type="entry name" value="HTH_GNTR"/>
    <property type="match status" value="1"/>
</dbReference>
<keyword evidence="5" id="KW-0238">DNA-binding</keyword>
<feature type="domain" description="HTH gntR-type" evidence="7">
    <location>
        <begin position="13"/>
        <end position="81"/>
    </location>
</feature>
<dbReference type="Pfam" id="PF00392">
    <property type="entry name" value="GntR"/>
    <property type="match status" value="1"/>
</dbReference>
<keyword evidence="8" id="KW-0808">Transferase</keyword>
<dbReference type="Pfam" id="PF00155">
    <property type="entry name" value="Aminotran_1_2"/>
    <property type="match status" value="1"/>
</dbReference>
<keyword evidence="3" id="KW-0663">Pyridoxal phosphate</keyword>
<dbReference type="PROSITE" id="PS50949">
    <property type="entry name" value="HTH_GNTR"/>
    <property type="match status" value="1"/>
</dbReference>
<dbReference type="Gene3D" id="3.40.640.10">
    <property type="entry name" value="Type I PLP-dependent aspartate aminotransferase-like (Major domain)"/>
    <property type="match status" value="1"/>
</dbReference>
<evidence type="ECO:0000313" key="9">
    <source>
        <dbReference type="Proteomes" id="UP001219956"/>
    </source>
</evidence>
<dbReference type="EMBL" id="JAQQLF010000016">
    <property type="protein sequence ID" value="MDC7718137.1"/>
    <property type="molecule type" value="Genomic_DNA"/>
</dbReference>
<dbReference type="InterPro" id="IPR051446">
    <property type="entry name" value="HTH_trans_reg/aminotransferase"/>
</dbReference>
<evidence type="ECO:0000256" key="5">
    <source>
        <dbReference type="ARBA" id="ARBA00023125"/>
    </source>
</evidence>
<protein>
    <recommendedName>
        <fullName evidence="2">Putative 8-amino-7-oxononanoate synthase</fullName>
    </recommendedName>
</protein>
<keyword evidence="4" id="KW-0805">Transcription regulation</keyword>
<dbReference type="InterPro" id="IPR036388">
    <property type="entry name" value="WH-like_DNA-bd_sf"/>
</dbReference>
<dbReference type="CDD" id="cd07377">
    <property type="entry name" value="WHTH_GntR"/>
    <property type="match status" value="1"/>
</dbReference>
<proteinExistence type="inferred from homology"/>
<evidence type="ECO:0000256" key="1">
    <source>
        <dbReference type="ARBA" id="ARBA00005384"/>
    </source>
</evidence>
<dbReference type="SUPFAM" id="SSF46785">
    <property type="entry name" value="Winged helix' DNA-binding domain"/>
    <property type="match status" value="1"/>
</dbReference>
<dbReference type="PANTHER" id="PTHR46577">
    <property type="entry name" value="HTH-TYPE TRANSCRIPTIONAL REGULATORY PROTEIN GABR"/>
    <property type="match status" value="1"/>
</dbReference>
<accession>A0ABT5IZY2</accession>
<keyword evidence="8" id="KW-0032">Aminotransferase</keyword>
<dbReference type="RefSeq" id="WP_272752407.1">
    <property type="nucleotide sequence ID" value="NZ_JAQQLF010000016.1"/>
</dbReference>
<gene>
    <name evidence="8" type="ORF">PQU95_13035</name>
</gene>
<comment type="similarity">
    <text evidence="1">In the C-terminal section; belongs to the class-I pyridoxal-phosphate-dependent aminotransferase family.</text>
</comment>
<name>A0ABT5IZY2_9NEIS</name>
<evidence type="ECO:0000256" key="3">
    <source>
        <dbReference type="ARBA" id="ARBA00022898"/>
    </source>
</evidence>
<reference evidence="8 9" key="1">
    <citation type="submission" date="2023-01" db="EMBL/GenBank/DDBJ databases">
        <title>Novel species of the genus Vogesella isolated from rivers.</title>
        <authorList>
            <person name="Lu H."/>
        </authorList>
    </citation>
    <scope>NUCLEOTIDE SEQUENCE [LARGE SCALE GENOMIC DNA]</scope>
    <source>
        <strain evidence="8 9">DC21W</strain>
    </source>
</reference>
<dbReference type="InterPro" id="IPR004839">
    <property type="entry name" value="Aminotransferase_I/II_large"/>
</dbReference>
<dbReference type="InterPro" id="IPR015424">
    <property type="entry name" value="PyrdxlP-dep_Trfase"/>
</dbReference>
<dbReference type="Proteomes" id="UP001219956">
    <property type="component" value="Unassembled WGS sequence"/>
</dbReference>
<dbReference type="GO" id="GO:0008483">
    <property type="term" value="F:transaminase activity"/>
    <property type="evidence" value="ECO:0007669"/>
    <property type="project" value="UniProtKB-KW"/>
</dbReference>
<evidence type="ECO:0000256" key="6">
    <source>
        <dbReference type="ARBA" id="ARBA00023163"/>
    </source>
</evidence>
<evidence type="ECO:0000256" key="4">
    <source>
        <dbReference type="ARBA" id="ARBA00023015"/>
    </source>
</evidence>
<dbReference type="InterPro" id="IPR015421">
    <property type="entry name" value="PyrdxlP-dep_Trfase_major"/>
</dbReference>